<feature type="binding site" evidence="6">
    <location>
        <position position="148"/>
    </location>
    <ligand>
        <name>Mg(2+)</name>
        <dbReference type="ChEBI" id="CHEBI:18420"/>
        <label>1</label>
    </ligand>
</feature>
<evidence type="ECO:0000256" key="7">
    <source>
        <dbReference type="PIRSR" id="PIRSR604808-3"/>
    </source>
</evidence>
<keyword evidence="6" id="KW-0464">Manganese</keyword>
<dbReference type="PANTHER" id="PTHR22748:SF6">
    <property type="entry name" value="DNA-(APURINIC OR APYRIMIDINIC SITE) ENDONUCLEASE"/>
    <property type="match status" value="1"/>
</dbReference>
<dbReference type="InterPro" id="IPR020847">
    <property type="entry name" value="AP_endonuclease_F1_BS"/>
</dbReference>
<feature type="site" description="Interaction with DNA substrate" evidence="7">
    <location>
        <position position="245"/>
    </location>
</feature>
<dbReference type="InterPro" id="IPR036691">
    <property type="entry name" value="Endo/exonu/phosph_ase_sf"/>
</dbReference>
<dbReference type="InterPro" id="IPR005135">
    <property type="entry name" value="Endo/exonuclease/phosphatase"/>
</dbReference>
<feature type="binding site" evidence="6">
    <location>
        <position position="150"/>
    </location>
    <ligand>
        <name>Mg(2+)</name>
        <dbReference type="ChEBI" id="CHEBI:18420"/>
        <label>1</label>
    </ligand>
</feature>
<keyword evidence="3" id="KW-0378">Hydrolase</keyword>
<dbReference type="NCBIfam" id="TIGR00195">
    <property type="entry name" value="exoDNase_III"/>
    <property type="match status" value="1"/>
</dbReference>
<reference evidence="9 10" key="1">
    <citation type="submission" date="2018-08" db="EMBL/GenBank/DDBJ databases">
        <title>Genomic Encyclopedia of Type Strains, Phase IV (KMG-IV): sequencing the most valuable type-strain genomes for metagenomic binning, comparative biology and taxonomic classification.</title>
        <authorList>
            <person name="Goeker M."/>
        </authorList>
    </citation>
    <scope>NUCLEOTIDE SEQUENCE [LARGE SCALE GENOMIC DNA]</scope>
    <source>
        <strain evidence="9 10">DSM 23923</strain>
    </source>
</reference>
<feature type="binding site" evidence="6">
    <location>
        <position position="35"/>
    </location>
    <ligand>
        <name>Mg(2+)</name>
        <dbReference type="ChEBI" id="CHEBI:18420"/>
        <label>1</label>
    </ligand>
</feature>
<evidence type="ECO:0000259" key="8">
    <source>
        <dbReference type="Pfam" id="PF03372"/>
    </source>
</evidence>
<evidence type="ECO:0000256" key="1">
    <source>
        <dbReference type="ARBA" id="ARBA00007092"/>
    </source>
</evidence>
<feature type="domain" description="Endonuclease/exonuclease/phosphatase" evidence="8">
    <location>
        <begin position="5"/>
        <end position="245"/>
    </location>
</feature>
<feature type="active site" description="Proton acceptor" evidence="5">
    <location>
        <position position="245"/>
    </location>
</feature>
<evidence type="ECO:0000313" key="9">
    <source>
        <dbReference type="EMBL" id="REG10876.1"/>
    </source>
</evidence>
<feature type="site" description="Transition state stabilizer" evidence="7">
    <location>
        <position position="150"/>
    </location>
</feature>
<feature type="active site" evidence="5">
    <location>
        <position position="108"/>
    </location>
</feature>
<feature type="site" description="Important for catalytic activity" evidence="7">
    <location>
        <position position="219"/>
    </location>
</feature>
<dbReference type="GO" id="GO:0008081">
    <property type="term" value="F:phosphoric diester hydrolase activity"/>
    <property type="evidence" value="ECO:0007669"/>
    <property type="project" value="TreeGrafter"/>
</dbReference>
<evidence type="ECO:0000256" key="6">
    <source>
        <dbReference type="PIRSR" id="PIRSR604808-2"/>
    </source>
</evidence>
<evidence type="ECO:0000256" key="5">
    <source>
        <dbReference type="PIRSR" id="PIRSR604808-1"/>
    </source>
</evidence>
<dbReference type="GO" id="GO:0008311">
    <property type="term" value="F:double-stranded DNA 3'-5' DNA exonuclease activity"/>
    <property type="evidence" value="ECO:0007669"/>
    <property type="project" value="TreeGrafter"/>
</dbReference>
<evidence type="ECO:0000256" key="4">
    <source>
        <dbReference type="ARBA" id="ARBA00022842"/>
    </source>
</evidence>
<evidence type="ECO:0000313" key="10">
    <source>
        <dbReference type="Proteomes" id="UP000256388"/>
    </source>
</evidence>
<dbReference type="AlphaFoldDB" id="A0A347ZTB8"/>
<evidence type="ECO:0000256" key="2">
    <source>
        <dbReference type="ARBA" id="ARBA00022723"/>
    </source>
</evidence>
<feature type="active site" description="Proton donor/acceptor" evidence="5">
    <location>
        <position position="148"/>
    </location>
</feature>
<dbReference type="Pfam" id="PF03372">
    <property type="entry name" value="Exo_endo_phos"/>
    <property type="match status" value="1"/>
</dbReference>
<dbReference type="GO" id="GO:0046872">
    <property type="term" value="F:metal ion binding"/>
    <property type="evidence" value="ECO:0007669"/>
    <property type="project" value="UniProtKB-KW"/>
</dbReference>
<dbReference type="EMBL" id="QUMS01000001">
    <property type="protein sequence ID" value="REG10876.1"/>
    <property type="molecule type" value="Genomic_DNA"/>
</dbReference>
<dbReference type="NCBIfam" id="TIGR00633">
    <property type="entry name" value="xth"/>
    <property type="match status" value="1"/>
</dbReference>
<dbReference type="PROSITE" id="PS51435">
    <property type="entry name" value="AP_NUCLEASE_F1_4"/>
    <property type="match status" value="1"/>
</dbReference>
<accession>A0A347ZTB8</accession>
<feature type="binding site" evidence="6">
    <location>
        <position position="7"/>
    </location>
    <ligand>
        <name>Mg(2+)</name>
        <dbReference type="ChEBI" id="CHEBI:18420"/>
        <label>1</label>
    </ligand>
</feature>
<keyword evidence="2 6" id="KW-0479">Metal-binding</keyword>
<dbReference type="SUPFAM" id="SSF56219">
    <property type="entry name" value="DNase I-like"/>
    <property type="match status" value="1"/>
</dbReference>
<feature type="binding site" evidence="6">
    <location>
        <position position="245"/>
    </location>
    <ligand>
        <name>Mg(2+)</name>
        <dbReference type="ChEBI" id="CHEBI:18420"/>
        <label>1</label>
    </ligand>
</feature>
<gene>
    <name evidence="9" type="ORF">DFR64_0744</name>
</gene>
<dbReference type="Gene3D" id="3.60.10.10">
    <property type="entry name" value="Endonuclease/exonuclease/phosphatase"/>
    <property type="match status" value="1"/>
</dbReference>
<comment type="caution">
    <text evidence="9">The sequence shown here is derived from an EMBL/GenBank/DDBJ whole genome shotgun (WGS) entry which is preliminary data.</text>
</comment>
<proteinExistence type="inferred from homology"/>
<protein>
    <submittedName>
        <fullName evidence="9">Exodeoxyribonuclease-3</fullName>
    </submittedName>
</protein>
<comment type="cofactor">
    <cofactor evidence="6">
        <name>Mg(2+)</name>
        <dbReference type="ChEBI" id="CHEBI:18420"/>
    </cofactor>
    <cofactor evidence="6">
        <name>Mn(2+)</name>
        <dbReference type="ChEBI" id="CHEBI:29035"/>
    </cofactor>
    <text evidence="6">Probably binds two magnesium or manganese ions per subunit.</text>
</comment>
<dbReference type="GO" id="GO:0003906">
    <property type="term" value="F:DNA-(apurinic or apyrimidinic site) endonuclease activity"/>
    <property type="evidence" value="ECO:0007669"/>
    <property type="project" value="TreeGrafter"/>
</dbReference>
<sequence length="253" mass="29399">MKITTWNINGIRAAMGKNILDWVSSYQPDVLCLQEIKAKEDQIDIEQFKAIGYEPVFNPAERPGYSGTATLFKADPPEIIKGLGKEIFDNEGRVIRTSFPDFELFNIYFPNGGRDNNRVPYKLDFYAYLLDICDEMQRAGKEIIITGDFNTAHNEIDLKNPKANEKNTGFLPEERVWIDRYLEHGFIDAYRSLYPEEESYTWWTYRFSARQKNIGWRLDYFLVTPGIMKRTKDVVIHSEVMGSDHCPVTIILD</sequence>
<feature type="binding site" evidence="6">
    <location>
        <position position="244"/>
    </location>
    <ligand>
        <name>Mg(2+)</name>
        <dbReference type="ChEBI" id="CHEBI:18420"/>
        <label>1</label>
    </ligand>
</feature>
<evidence type="ECO:0000256" key="3">
    <source>
        <dbReference type="ARBA" id="ARBA00022801"/>
    </source>
</evidence>
<dbReference type="FunFam" id="3.60.10.10:FF:000026">
    <property type="entry name" value="Exodeoxyribonuclease III"/>
    <property type="match status" value="1"/>
</dbReference>
<dbReference type="GO" id="GO:0003677">
    <property type="term" value="F:DNA binding"/>
    <property type="evidence" value="ECO:0007669"/>
    <property type="project" value="InterPro"/>
</dbReference>
<organism evidence="9 10">
    <name type="scientific">Pelolinea submarina</name>
    <dbReference type="NCBI Taxonomy" id="913107"/>
    <lineage>
        <taxon>Bacteria</taxon>
        <taxon>Bacillati</taxon>
        <taxon>Chloroflexota</taxon>
        <taxon>Anaerolineae</taxon>
        <taxon>Anaerolineales</taxon>
        <taxon>Anaerolineaceae</taxon>
        <taxon>Pelolinea</taxon>
    </lineage>
</organism>
<dbReference type="PROSITE" id="PS00726">
    <property type="entry name" value="AP_NUCLEASE_F1_1"/>
    <property type="match status" value="1"/>
</dbReference>
<dbReference type="OrthoDB" id="9803914at2"/>
<dbReference type="GO" id="GO:0006284">
    <property type="term" value="P:base-excision repair"/>
    <property type="evidence" value="ECO:0007669"/>
    <property type="project" value="TreeGrafter"/>
</dbReference>
<dbReference type="InterPro" id="IPR004808">
    <property type="entry name" value="AP_endonuc_1"/>
</dbReference>
<comment type="similarity">
    <text evidence="1">Belongs to the DNA repair enzymes AP/ExoA family.</text>
</comment>
<name>A0A347ZTB8_9CHLR</name>
<keyword evidence="10" id="KW-1185">Reference proteome</keyword>
<dbReference type="RefSeq" id="WP_116224028.1">
    <property type="nucleotide sequence ID" value="NZ_AP018437.1"/>
</dbReference>
<dbReference type="PANTHER" id="PTHR22748">
    <property type="entry name" value="AP ENDONUCLEASE"/>
    <property type="match status" value="1"/>
</dbReference>
<keyword evidence="4 6" id="KW-0460">Magnesium</keyword>
<dbReference type="Proteomes" id="UP000256388">
    <property type="component" value="Unassembled WGS sequence"/>
</dbReference>